<accession>A0A1H1NPJ9</accession>
<dbReference type="PANTHER" id="PTHR36439">
    <property type="entry name" value="BLL4334 PROTEIN"/>
    <property type="match status" value="1"/>
</dbReference>
<dbReference type="PIRSF" id="PIRSF008502">
    <property type="entry name" value="UCP008502"/>
    <property type="match status" value="1"/>
</dbReference>
<dbReference type="Pfam" id="PF08002">
    <property type="entry name" value="DUF1697"/>
    <property type="match status" value="1"/>
</dbReference>
<proteinExistence type="predicted"/>
<dbReference type="InterPro" id="IPR012545">
    <property type="entry name" value="DUF1697"/>
</dbReference>
<gene>
    <name evidence="1" type="ORF">SAMN04488570_0930</name>
</gene>
<name>A0A1H1NPJ9_9ACTN</name>
<dbReference type="PANTHER" id="PTHR36439:SF1">
    <property type="entry name" value="DUF1697 DOMAIN-CONTAINING PROTEIN"/>
    <property type="match status" value="1"/>
</dbReference>
<reference evidence="2" key="1">
    <citation type="submission" date="2016-10" db="EMBL/GenBank/DDBJ databases">
        <authorList>
            <person name="Varghese N."/>
            <person name="Submissions S."/>
        </authorList>
    </citation>
    <scope>NUCLEOTIDE SEQUENCE [LARGE SCALE GENOMIC DNA]</scope>
    <source>
        <strain evidence="2">DSM 22127</strain>
    </source>
</reference>
<dbReference type="AlphaFoldDB" id="A0A1H1NPJ9"/>
<dbReference type="RefSeq" id="WP_091726628.1">
    <property type="nucleotide sequence ID" value="NZ_LT629757.1"/>
</dbReference>
<dbReference type="EMBL" id="LT629757">
    <property type="protein sequence ID" value="SDS00912.1"/>
    <property type="molecule type" value="Genomic_DNA"/>
</dbReference>
<keyword evidence="2" id="KW-1185">Reference proteome</keyword>
<dbReference type="STRING" id="642780.SAMN04488570_0930"/>
<dbReference type="Gene3D" id="3.30.70.1260">
    <property type="entry name" value="bacterial protein sp0830 like"/>
    <property type="match status" value="1"/>
</dbReference>
<dbReference type="OrthoDB" id="9806494at2"/>
<dbReference type="SUPFAM" id="SSF160379">
    <property type="entry name" value="SP0830-like"/>
    <property type="match status" value="1"/>
</dbReference>
<protein>
    <submittedName>
        <fullName evidence="1">Uncharacterized conserved protein, DUF1697 family</fullName>
    </submittedName>
</protein>
<evidence type="ECO:0000313" key="2">
    <source>
        <dbReference type="Proteomes" id="UP000198859"/>
    </source>
</evidence>
<evidence type="ECO:0000313" key="1">
    <source>
        <dbReference type="EMBL" id="SDS00912.1"/>
    </source>
</evidence>
<dbReference type="Proteomes" id="UP000198859">
    <property type="component" value="Chromosome I"/>
</dbReference>
<organism evidence="1 2">
    <name type="scientific">Nocardioides scoriae</name>
    <dbReference type="NCBI Taxonomy" id="642780"/>
    <lineage>
        <taxon>Bacteria</taxon>
        <taxon>Bacillati</taxon>
        <taxon>Actinomycetota</taxon>
        <taxon>Actinomycetes</taxon>
        <taxon>Propionibacteriales</taxon>
        <taxon>Nocardioidaceae</taxon>
        <taxon>Nocardioides</taxon>
    </lineage>
</organism>
<sequence length="180" mass="19622">MRYAVLLRGINVGGRNKVPMADLRHHLSAHFEQVSTYIASGNVVLESPLPASEVEAVVEELLPTVFSLDSAVVRALALDPTTCAAVLDEAPAGFGEDDDTYRYLVGFYMGVGADDVRPCVPEHPDVDVVTYGQHAFYHRRVSALATRSRVGQVIGTPVYGSLTLRNWRTTLALAERLGLR</sequence>
<dbReference type="Gene3D" id="3.30.70.1280">
    <property type="entry name" value="SP0830-like domains"/>
    <property type="match status" value="1"/>
</dbReference>